<evidence type="ECO:0000313" key="3">
    <source>
        <dbReference type="Proteomes" id="UP000603545"/>
    </source>
</evidence>
<dbReference type="CDD" id="cd07344">
    <property type="entry name" value="M48_yhfN_like"/>
    <property type="match status" value="1"/>
</dbReference>
<feature type="domain" description="YgjP-like metallopeptidase" evidence="1">
    <location>
        <begin position="13"/>
        <end position="101"/>
    </location>
</feature>
<dbReference type="PANTHER" id="PTHR30399">
    <property type="entry name" value="UNCHARACTERIZED PROTEIN YGJP"/>
    <property type="match status" value="1"/>
</dbReference>
<dbReference type="PANTHER" id="PTHR30399:SF1">
    <property type="entry name" value="UTP PYROPHOSPHATASE"/>
    <property type="match status" value="1"/>
</dbReference>
<comment type="caution">
    <text evidence="2">The sequence shown here is derived from an EMBL/GenBank/DDBJ whole genome shotgun (WGS) entry which is preliminary data.</text>
</comment>
<dbReference type="Proteomes" id="UP000603545">
    <property type="component" value="Unassembled WGS sequence"/>
</dbReference>
<organism evidence="2 3">
    <name type="scientific">Candidatus Desulfaltia bathyphila</name>
    <dbReference type="NCBI Taxonomy" id="2841697"/>
    <lineage>
        <taxon>Bacteria</taxon>
        <taxon>Pseudomonadati</taxon>
        <taxon>Thermodesulfobacteriota</taxon>
        <taxon>Desulfobacteria</taxon>
        <taxon>Desulfobacterales</taxon>
        <taxon>Desulfobacterales incertae sedis</taxon>
        <taxon>Candidatus Desulfaltia</taxon>
    </lineage>
</organism>
<accession>A0A8J6N8R9</accession>
<dbReference type="Gene3D" id="3.30.2010.10">
    <property type="entry name" value="Metalloproteases ('zincins'), catalytic domain"/>
    <property type="match status" value="1"/>
</dbReference>
<sequence length="106" mass="12144">MMTGKLISNDFRSKDQFKAEVMKWAEKISVNPGQIRVQKMTKKWASCSTNGCVCFSTDLLEEPRAFQDYVIVHELLHLQTPNHGKLFKSMLNAYLPDWKNAIPVGL</sequence>
<reference evidence="2 3" key="1">
    <citation type="submission" date="2020-08" db="EMBL/GenBank/DDBJ databases">
        <title>Bridging the membrane lipid divide: bacteria of the FCB group superphylum have the potential to synthesize archaeal ether lipids.</title>
        <authorList>
            <person name="Villanueva L."/>
            <person name="Von Meijenfeldt F.A.B."/>
            <person name="Westbye A.B."/>
            <person name="Yadav S."/>
            <person name="Hopmans E.C."/>
            <person name="Dutilh B.E."/>
            <person name="Sinninghe Damste J.S."/>
        </authorList>
    </citation>
    <scope>NUCLEOTIDE SEQUENCE [LARGE SCALE GENOMIC DNA]</scope>
    <source>
        <strain evidence="2">NIOZ-UU82</strain>
    </source>
</reference>
<proteinExistence type="predicted"/>
<dbReference type="EMBL" id="JACNLL010000066">
    <property type="protein sequence ID" value="MBC8199871.1"/>
    <property type="molecule type" value="Genomic_DNA"/>
</dbReference>
<dbReference type="InterPro" id="IPR053136">
    <property type="entry name" value="UTP_pyrophosphatase-like"/>
</dbReference>
<dbReference type="AlphaFoldDB" id="A0A8J6N8R9"/>
<protein>
    <submittedName>
        <fullName evidence="2">M48 family metallopeptidase</fullName>
    </submittedName>
</protein>
<dbReference type="InterPro" id="IPR002725">
    <property type="entry name" value="YgjP-like_metallopeptidase"/>
</dbReference>
<evidence type="ECO:0000259" key="1">
    <source>
        <dbReference type="Pfam" id="PF01863"/>
    </source>
</evidence>
<name>A0A8J6N8R9_9BACT</name>
<gene>
    <name evidence="2" type="ORF">H8E80_07495</name>
</gene>
<dbReference type="Pfam" id="PF01863">
    <property type="entry name" value="YgjP-like"/>
    <property type="match status" value="1"/>
</dbReference>
<evidence type="ECO:0000313" key="2">
    <source>
        <dbReference type="EMBL" id="MBC8199871.1"/>
    </source>
</evidence>